<evidence type="ECO:0000313" key="1">
    <source>
        <dbReference type="EMBL" id="KAG2632037.1"/>
    </source>
</evidence>
<keyword evidence="2" id="KW-1185">Reference proteome</keyword>
<comment type="caution">
    <text evidence="1">The sequence shown here is derived from an EMBL/GenBank/DDBJ whole genome shotgun (WGS) entry which is preliminary data.</text>
</comment>
<sequence length="92" mass="10622">MTANDQIMLCSFICSWVHNRDTSSVCKGNSQISLATDDSFVLFRSFLEFHGVWRPSINRNTKQTIRISDQYDLEVFVVVLLLCLRLLSRSYA</sequence>
<evidence type="ECO:0000313" key="2">
    <source>
        <dbReference type="Proteomes" id="UP000823388"/>
    </source>
</evidence>
<protein>
    <submittedName>
        <fullName evidence="1">Uncharacterized protein</fullName>
    </submittedName>
</protein>
<dbReference type="AlphaFoldDB" id="A0A8T0VCG9"/>
<accession>A0A8T0VCG9</accession>
<dbReference type="EMBL" id="CM029040">
    <property type="protein sequence ID" value="KAG2632037.1"/>
    <property type="molecule type" value="Genomic_DNA"/>
</dbReference>
<proteinExistence type="predicted"/>
<organism evidence="1 2">
    <name type="scientific">Panicum virgatum</name>
    <name type="common">Blackwell switchgrass</name>
    <dbReference type="NCBI Taxonomy" id="38727"/>
    <lineage>
        <taxon>Eukaryota</taxon>
        <taxon>Viridiplantae</taxon>
        <taxon>Streptophyta</taxon>
        <taxon>Embryophyta</taxon>
        <taxon>Tracheophyta</taxon>
        <taxon>Spermatophyta</taxon>
        <taxon>Magnoliopsida</taxon>
        <taxon>Liliopsida</taxon>
        <taxon>Poales</taxon>
        <taxon>Poaceae</taxon>
        <taxon>PACMAD clade</taxon>
        <taxon>Panicoideae</taxon>
        <taxon>Panicodae</taxon>
        <taxon>Paniceae</taxon>
        <taxon>Panicinae</taxon>
        <taxon>Panicum</taxon>
        <taxon>Panicum sect. Hiantes</taxon>
    </lineage>
</organism>
<reference evidence="1" key="1">
    <citation type="submission" date="2020-05" db="EMBL/GenBank/DDBJ databases">
        <title>WGS assembly of Panicum virgatum.</title>
        <authorList>
            <person name="Lovell J.T."/>
            <person name="Jenkins J."/>
            <person name="Shu S."/>
            <person name="Juenger T.E."/>
            <person name="Schmutz J."/>
        </authorList>
    </citation>
    <scope>NUCLEOTIDE SEQUENCE</scope>
    <source>
        <strain evidence="1">AP13</strain>
    </source>
</reference>
<gene>
    <name evidence="1" type="ORF">PVAP13_2NG058100</name>
</gene>
<name>A0A8T0VCG9_PANVG</name>
<dbReference type="Proteomes" id="UP000823388">
    <property type="component" value="Chromosome 2N"/>
</dbReference>